<proteinExistence type="predicted"/>
<protein>
    <submittedName>
        <fullName evidence="1">Uncharacterized protein</fullName>
    </submittedName>
</protein>
<dbReference type="EMBL" id="LR796189">
    <property type="protein sequence ID" value="CAB4125122.1"/>
    <property type="molecule type" value="Genomic_DNA"/>
</dbReference>
<accession>A0A6J5KUW5</accession>
<gene>
    <name evidence="1" type="ORF">UFOVP53_64</name>
</gene>
<reference evidence="1" key="1">
    <citation type="submission" date="2020-04" db="EMBL/GenBank/DDBJ databases">
        <authorList>
            <person name="Chiriac C."/>
            <person name="Salcher M."/>
            <person name="Ghai R."/>
            <person name="Kavagutti S V."/>
        </authorList>
    </citation>
    <scope>NUCLEOTIDE SEQUENCE</scope>
</reference>
<organism evidence="1">
    <name type="scientific">uncultured Caudovirales phage</name>
    <dbReference type="NCBI Taxonomy" id="2100421"/>
    <lineage>
        <taxon>Viruses</taxon>
        <taxon>Duplodnaviria</taxon>
        <taxon>Heunggongvirae</taxon>
        <taxon>Uroviricota</taxon>
        <taxon>Caudoviricetes</taxon>
        <taxon>Peduoviridae</taxon>
        <taxon>Maltschvirus</taxon>
        <taxon>Maltschvirus maltsch</taxon>
    </lineage>
</organism>
<evidence type="ECO:0000313" key="1">
    <source>
        <dbReference type="EMBL" id="CAB4125122.1"/>
    </source>
</evidence>
<name>A0A6J5KUW5_9CAUD</name>
<dbReference type="InterPro" id="IPR011231">
    <property type="entry name" value="Phage_VT1-Sakai_H0018"/>
</dbReference>
<dbReference type="Pfam" id="PF09956">
    <property type="entry name" value="Phage_cement_2"/>
    <property type="match status" value="1"/>
</dbReference>
<sequence length="323" mass="35039">MSYHKYLRGGDLHAPSQELIENNTGSTITKLKVVTLNGMGTAYPQVRINNTSIDSPFGIANEDILTGETGMVTCLGFMTEIDTSPWPANTTLYSDNSGNLTTTTTGDVIGVVIKQDTFYGIIYVFSLINFINASAVPISNWTLQGNSLTDPIVDFLGTTDTQPLKIRTDNNPVAQFDVNGNLALGSHDPKAPLHIKSYPGYTDSGLRIDTCSLTTNSTTPTSIYTINMVNNQVVRVKFQVTARQSDGAQRASFTRSALFYKQGGNVQIQGPNWQSDFTAKSSTAFNTSYSLGVSTVTFNIKPATATDTYWVGNIELEFLSSSL</sequence>